<sequence length="353" mass="38129">MPAPALGASATGHRLSLVLGVMTAPGATRNRDNLRALSHRPHAHGVRTVFVLGDVDCARRPTAAEHIAHRDFVFVNASDCQTWHRAAKVDAWYRHALARWPSAHWIGKSEDDALVRVSALARDLAALDATQPWYYGIMAWIGLCDSEAPACDSAPTGCCLGACFAGPLQRVHTNSSACMSGRCSPPGCRPKPPAAARRRSCPPQPCAEALVVPFAIGPVEVRSAPLARAVAECSTSGRYFASLSVAGETLREDFSSMDGNQGLPLARCVPRLRLADATWKRMSYPNSAMRNAPLMGNDTRLAWSHPLKHAPPPLARRVWSAFGQLRYRPEPLHTYTFEAGRRLAFTGALGGTP</sequence>
<evidence type="ECO:0008006" key="3">
    <source>
        <dbReference type="Google" id="ProtNLM"/>
    </source>
</evidence>
<dbReference type="AlphaFoldDB" id="A0A0D3JA94"/>
<accession>A0A0D3JA94</accession>
<reference evidence="2" key="1">
    <citation type="journal article" date="2013" name="Nature">
        <title>Pan genome of the phytoplankton Emiliania underpins its global distribution.</title>
        <authorList>
            <person name="Read B.A."/>
            <person name="Kegel J."/>
            <person name="Klute M.J."/>
            <person name="Kuo A."/>
            <person name="Lefebvre S.C."/>
            <person name="Maumus F."/>
            <person name="Mayer C."/>
            <person name="Miller J."/>
            <person name="Monier A."/>
            <person name="Salamov A."/>
            <person name="Young J."/>
            <person name="Aguilar M."/>
            <person name="Claverie J.M."/>
            <person name="Frickenhaus S."/>
            <person name="Gonzalez K."/>
            <person name="Herman E.K."/>
            <person name="Lin Y.C."/>
            <person name="Napier J."/>
            <person name="Ogata H."/>
            <person name="Sarno A.F."/>
            <person name="Shmutz J."/>
            <person name="Schroeder D."/>
            <person name="de Vargas C."/>
            <person name="Verret F."/>
            <person name="von Dassow P."/>
            <person name="Valentin K."/>
            <person name="Van de Peer Y."/>
            <person name="Wheeler G."/>
            <person name="Dacks J.B."/>
            <person name="Delwiche C.F."/>
            <person name="Dyhrman S.T."/>
            <person name="Glockner G."/>
            <person name="John U."/>
            <person name="Richards T."/>
            <person name="Worden A.Z."/>
            <person name="Zhang X."/>
            <person name="Grigoriev I.V."/>
            <person name="Allen A.E."/>
            <person name="Bidle K."/>
            <person name="Borodovsky M."/>
            <person name="Bowler C."/>
            <person name="Brownlee C."/>
            <person name="Cock J.M."/>
            <person name="Elias M."/>
            <person name="Gladyshev V.N."/>
            <person name="Groth M."/>
            <person name="Guda C."/>
            <person name="Hadaegh A."/>
            <person name="Iglesias-Rodriguez M.D."/>
            <person name="Jenkins J."/>
            <person name="Jones B.M."/>
            <person name="Lawson T."/>
            <person name="Leese F."/>
            <person name="Lindquist E."/>
            <person name="Lobanov A."/>
            <person name="Lomsadze A."/>
            <person name="Malik S.B."/>
            <person name="Marsh M.E."/>
            <person name="Mackinder L."/>
            <person name="Mock T."/>
            <person name="Mueller-Roeber B."/>
            <person name="Pagarete A."/>
            <person name="Parker M."/>
            <person name="Probert I."/>
            <person name="Quesneville H."/>
            <person name="Raines C."/>
            <person name="Rensing S.A."/>
            <person name="Riano-Pachon D.M."/>
            <person name="Richier S."/>
            <person name="Rokitta S."/>
            <person name="Shiraiwa Y."/>
            <person name="Soanes D.M."/>
            <person name="van der Giezen M."/>
            <person name="Wahlund T.M."/>
            <person name="Williams B."/>
            <person name="Wilson W."/>
            <person name="Wolfe G."/>
            <person name="Wurch L.L."/>
        </authorList>
    </citation>
    <scope>NUCLEOTIDE SEQUENCE</scope>
</reference>
<reference evidence="1" key="2">
    <citation type="submission" date="2024-10" db="UniProtKB">
        <authorList>
            <consortium name="EnsemblProtists"/>
        </authorList>
    </citation>
    <scope>IDENTIFICATION</scope>
</reference>
<dbReference type="EnsemblProtists" id="EOD20429">
    <property type="protein sequence ID" value="EOD20429"/>
    <property type="gene ID" value="EMIHUDRAFT_463863"/>
</dbReference>
<dbReference type="PaxDb" id="2903-EOD20429"/>
<dbReference type="Gene3D" id="3.90.550.50">
    <property type="match status" value="1"/>
</dbReference>
<dbReference type="KEGG" id="ehx:EMIHUDRAFT_463863"/>
<proteinExistence type="predicted"/>
<dbReference type="RefSeq" id="XP_005772858.1">
    <property type="nucleotide sequence ID" value="XM_005772801.1"/>
</dbReference>
<evidence type="ECO:0000313" key="1">
    <source>
        <dbReference type="EnsemblProtists" id="EOD20429"/>
    </source>
</evidence>
<keyword evidence="2" id="KW-1185">Reference proteome</keyword>
<name>A0A0D3JA94_EMIH1</name>
<dbReference type="HOGENOM" id="CLU_786265_0_0_1"/>
<protein>
    <recommendedName>
        <fullName evidence="3">Hexosyltransferase</fullName>
    </recommendedName>
</protein>
<evidence type="ECO:0000313" key="2">
    <source>
        <dbReference type="Proteomes" id="UP000013827"/>
    </source>
</evidence>
<organism evidence="1 2">
    <name type="scientific">Emiliania huxleyi (strain CCMP1516)</name>
    <dbReference type="NCBI Taxonomy" id="280463"/>
    <lineage>
        <taxon>Eukaryota</taxon>
        <taxon>Haptista</taxon>
        <taxon>Haptophyta</taxon>
        <taxon>Prymnesiophyceae</taxon>
        <taxon>Isochrysidales</taxon>
        <taxon>Noelaerhabdaceae</taxon>
        <taxon>Emiliania</taxon>
    </lineage>
</organism>
<dbReference type="GeneID" id="17265975"/>
<dbReference type="Proteomes" id="UP000013827">
    <property type="component" value="Unassembled WGS sequence"/>
</dbReference>